<keyword evidence="3 13" id="KW-0028">Amino-acid biosynthesis</keyword>
<dbReference type="UniPathway" id="UPA00034">
    <property type="reaction ID" value="UER00018"/>
</dbReference>
<comment type="pathway">
    <text evidence="9 13">Amino-acid biosynthesis; L-lysine biosynthesis via DAP pathway; (S)-tetrahydrodipicolinate from L-aspartate: step 4/4.</text>
</comment>
<keyword evidence="6 13" id="KW-0560">Oxidoreductase</keyword>
<evidence type="ECO:0000259" key="14">
    <source>
        <dbReference type="Pfam" id="PF01113"/>
    </source>
</evidence>
<dbReference type="InterPro" id="IPR022664">
    <property type="entry name" value="DapB_N_CS"/>
</dbReference>
<keyword evidence="7 13" id="KW-0520">NAD</keyword>
<reference evidence="16 17" key="1">
    <citation type="submission" date="2019-02" db="EMBL/GenBank/DDBJ databases">
        <authorList>
            <person name="Manzano-Marin A."/>
            <person name="Manzano-Marin A."/>
        </authorList>
    </citation>
    <scope>NUCLEOTIDE SEQUENCE [LARGE SCALE GENOMIC DNA]</scope>
    <source>
        <strain evidence="16 17">BuCilaricifoliae</strain>
    </source>
</reference>
<comment type="catalytic activity">
    <reaction evidence="12 13">
        <text>(S)-2,3,4,5-tetrahydrodipicolinate + NAD(+) + H2O = (2S,4S)-4-hydroxy-2,3,4,5-tetrahydrodipicolinate + NADH + H(+)</text>
        <dbReference type="Rhea" id="RHEA:35323"/>
        <dbReference type="ChEBI" id="CHEBI:15377"/>
        <dbReference type="ChEBI" id="CHEBI:15378"/>
        <dbReference type="ChEBI" id="CHEBI:16845"/>
        <dbReference type="ChEBI" id="CHEBI:57540"/>
        <dbReference type="ChEBI" id="CHEBI:57945"/>
        <dbReference type="ChEBI" id="CHEBI:67139"/>
        <dbReference type="EC" id="1.17.1.8"/>
    </reaction>
</comment>
<dbReference type="SUPFAM" id="SSF51735">
    <property type="entry name" value="NAD(P)-binding Rossmann-fold domains"/>
    <property type="match status" value="1"/>
</dbReference>
<evidence type="ECO:0000256" key="13">
    <source>
        <dbReference type="HAMAP-Rule" id="MF_00102"/>
    </source>
</evidence>
<feature type="binding site" evidence="13">
    <location>
        <begin position="12"/>
        <end position="17"/>
    </location>
    <ligand>
        <name>NAD(+)</name>
        <dbReference type="ChEBI" id="CHEBI:57540"/>
    </ligand>
</feature>
<dbReference type="GO" id="GO:0050661">
    <property type="term" value="F:NADP binding"/>
    <property type="evidence" value="ECO:0007669"/>
    <property type="project" value="UniProtKB-UniRule"/>
</dbReference>
<keyword evidence="8 13" id="KW-0457">Lysine biosynthesis</keyword>
<feature type="domain" description="Dihydrodipicolinate reductase N-terminal" evidence="14">
    <location>
        <begin position="7"/>
        <end position="132"/>
    </location>
</feature>
<dbReference type="GO" id="GO:0016726">
    <property type="term" value="F:oxidoreductase activity, acting on CH or CH2 groups, NAD or NADP as acceptor"/>
    <property type="evidence" value="ECO:0007669"/>
    <property type="project" value="UniProtKB-UniRule"/>
</dbReference>
<comment type="subcellular location">
    <subcellularLocation>
        <location evidence="13">Cytoplasm</location>
    </subcellularLocation>
</comment>
<comment type="caution">
    <text evidence="13">Was originally thought to be a dihydrodipicolinate reductase (DHDPR), catalyzing the conversion of dihydrodipicolinate to tetrahydrodipicolinate. However, it was shown in E.coli that the substrate of the enzymatic reaction is not dihydrodipicolinate (DHDP) but in fact (2S,4S)-4-hydroxy-2,3,4,5-tetrahydrodipicolinic acid (HTPA), the product released by the DapA-catalyzed reaction.</text>
</comment>
<dbReference type="EMBL" id="LR217717">
    <property type="protein sequence ID" value="VFP83572.1"/>
    <property type="molecule type" value="Genomic_DNA"/>
</dbReference>
<dbReference type="GO" id="GO:0019877">
    <property type="term" value="P:diaminopimelate biosynthetic process"/>
    <property type="evidence" value="ECO:0007669"/>
    <property type="project" value="UniProtKB-UniRule"/>
</dbReference>
<evidence type="ECO:0000256" key="2">
    <source>
        <dbReference type="ARBA" id="ARBA00022490"/>
    </source>
</evidence>
<dbReference type="Pfam" id="PF05173">
    <property type="entry name" value="DapB_C"/>
    <property type="match status" value="1"/>
</dbReference>
<evidence type="ECO:0000259" key="15">
    <source>
        <dbReference type="Pfam" id="PF05173"/>
    </source>
</evidence>
<comment type="function">
    <text evidence="13">Catalyzes the conversion of 4-hydroxy-tetrahydrodipicolinate (HTPA) to tetrahydrodipicolinate.</text>
</comment>
<dbReference type="Proteomes" id="UP000294349">
    <property type="component" value="Chromosome"/>
</dbReference>
<evidence type="ECO:0000256" key="5">
    <source>
        <dbReference type="ARBA" id="ARBA00022915"/>
    </source>
</evidence>
<dbReference type="SUPFAM" id="SSF55347">
    <property type="entry name" value="Glyceraldehyde-3-phosphate dehydrogenase-like, C-terminal domain"/>
    <property type="match status" value="1"/>
</dbReference>
<comment type="caution">
    <text evidence="13">Lacks conserved residue(s) required for the propagation of feature annotation.</text>
</comment>
<dbReference type="PIRSF" id="PIRSF000161">
    <property type="entry name" value="DHPR"/>
    <property type="match status" value="1"/>
</dbReference>
<dbReference type="FunFam" id="3.30.360.10:FF:000004">
    <property type="entry name" value="4-hydroxy-tetrahydrodipicolinate reductase"/>
    <property type="match status" value="1"/>
</dbReference>
<sequence length="277" mass="31341">MKNIKTKIAISGALGRMGKILIKEIKKNKCIKLIYGLVPNTQIKNHCNNDKKYFLNKKKFLTTLSILKKNKNISSFDTLIDFSTPCTTIKMIEYCIKYKKKMIIGTTGFNPIQINIIKKASKIIPILYSPNFSIGINVIHKIIQYISNILGNNSDIEIIESHHRNKIDAPSGTALQLGKIISKSMNWNFNESAIFSRYGNIGTRKNHTIGFSTIREGNTIGEHTILFSNEHEKISIKHKAINRSVFAKGALKAAIWIHNKKKGLYNMSDVLHNISIL</sequence>
<evidence type="ECO:0000313" key="16">
    <source>
        <dbReference type="EMBL" id="VFP83572.1"/>
    </source>
</evidence>
<dbReference type="RefSeq" id="WP_154061445.1">
    <property type="nucleotide sequence ID" value="NZ_LR217717.1"/>
</dbReference>
<dbReference type="HAMAP" id="MF_00102">
    <property type="entry name" value="DapB"/>
    <property type="match status" value="1"/>
</dbReference>
<dbReference type="InterPro" id="IPR022663">
    <property type="entry name" value="DapB_C"/>
</dbReference>
<dbReference type="Pfam" id="PF01113">
    <property type="entry name" value="DapB_N"/>
    <property type="match status" value="1"/>
</dbReference>
<evidence type="ECO:0000256" key="1">
    <source>
        <dbReference type="ARBA" id="ARBA00006642"/>
    </source>
</evidence>
<comment type="catalytic activity">
    <reaction evidence="11 13">
        <text>(S)-2,3,4,5-tetrahydrodipicolinate + NADP(+) + H2O = (2S,4S)-4-hydroxy-2,3,4,5-tetrahydrodipicolinate + NADPH + H(+)</text>
        <dbReference type="Rhea" id="RHEA:35331"/>
        <dbReference type="ChEBI" id="CHEBI:15377"/>
        <dbReference type="ChEBI" id="CHEBI:15378"/>
        <dbReference type="ChEBI" id="CHEBI:16845"/>
        <dbReference type="ChEBI" id="CHEBI:57783"/>
        <dbReference type="ChEBI" id="CHEBI:58349"/>
        <dbReference type="ChEBI" id="CHEBI:67139"/>
        <dbReference type="EC" id="1.17.1.8"/>
    </reaction>
</comment>
<dbReference type="Gene3D" id="3.30.360.10">
    <property type="entry name" value="Dihydrodipicolinate Reductase, domain 2"/>
    <property type="match status" value="1"/>
</dbReference>
<evidence type="ECO:0000256" key="7">
    <source>
        <dbReference type="ARBA" id="ARBA00023027"/>
    </source>
</evidence>
<dbReference type="EC" id="1.17.1.8" evidence="10 13"/>
<feature type="binding site" evidence="13">
    <location>
        <begin position="172"/>
        <end position="173"/>
    </location>
    <ligand>
        <name>(S)-2,3,4,5-tetrahydrodipicolinate</name>
        <dbReference type="ChEBI" id="CHEBI:16845"/>
    </ligand>
</feature>
<dbReference type="InterPro" id="IPR023940">
    <property type="entry name" value="DHDPR_bac"/>
</dbReference>
<evidence type="ECO:0000256" key="3">
    <source>
        <dbReference type="ARBA" id="ARBA00022605"/>
    </source>
</evidence>
<comment type="subunit">
    <text evidence="13">Homotetramer.</text>
</comment>
<protein>
    <recommendedName>
        <fullName evidence="10 13">4-hydroxy-tetrahydrodipicolinate reductase</fullName>
        <shortName evidence="13">HTPA reductase</shortName>
        <ecNumber evidence="10 13">1.17.1.8</ecNumber>
    </recommendedName>
</protein>
<feature type="binding site" evidence="13">
    <location>
        <begin position="129"/>
        <end position="132"/>
    </location>
    <ligand>
        <name>NAD(+)</name>
        <dbReference type="ChEBI" id="CHEBI:57540"/>
    </ligand>
</feature>
<dbReference type="CDD" id="cd02274">
    <property type="entry name" value="DHDPR_N"/>
    <property type="match status" value="1"/>
</dbReference>
<gene>
    <name evidence="13 16" type="primary">dapB</name>
    <name evidence="16" type="ORF">BUCILAFE3058_099</name>
</gene>
<keyword evidence="2 13" id="KW-0963">Cytoplasm</keyword>
<accession>A0A451DB48</accession>
<evidence type="ECO:0000256" key="4">
    <source>
        <dbReference type="ARBA" id="ARBA00022857"/>
    </source>
</evidence>
<evidence type="ECO:0000256" key="10">
    <source>
        <dbReference type="ARBA" id="ARBA00038983"/>
    </source>
</evidence>
<keyword evidence="4 13" id="KW-0521">NADP</keyword>
<evidence type="ECO:0000256" key="9">
    <source>
        <dbReference type="ARBA" id="ARBA00037922"/>
    </source>
</evidence>
<feature type="domain" description="Dihydrodipicolinate reductase C-terminal" evidence="15">
    <location>
        <begin position="135"/>
        <end position="271"/>
    </location>
</feature>
<dbReference type="GO" id="GO:0005829">
    <property type="term" value="C:cytosol"/>
    <property type="evidence" value="ECO:0007669"/>
    <property type="project" value="TreeGrafter"/>
</dbReference>
<proteinExistence type="inferred from homology"/>
<dbReference type="InterPro" id="IPR000846">
    <property type="entry name" value="DapB_N"/>
</dbReference>
<name>A0A451DB48_9GAMM</name>
<dbReference type="AlphaFoldDB" id="A0A451DB48"/>
<evidence type="ECO:0000256" key="11">
    <source>
        <dbReference type="ARBA" id="ARBA00049080"/>
    </source>
</evidence>
<evidence type="ECO:0000256" key="8">
    <source>
        <dbReference type="ARBA" id="ARBA00023154"/>
    </source>
</evidence>
<organism evidence="16 17">
    <name type="scientific">Buchnera aphidicola</name>
    <name type="common">Cinara laricifoliae</name>
    <dbReference type="NCBI Taxonomy" id="2518977"/>
    <lineage>
        <taxon>Bacteria</taxon>
        <taxon>Pseudomonadati</taxon>
        <taxon>Pseudomonadota</taxon>
        <taxon>Gammaproteobacteria</taxon>
        <taxon>Enterobacterales</taxon>
        <taxon>Erwiniaceae</taxon>
        <taxon>Buchnera</taxon>
    </lineage>
</organism>
<dbReference type="GO" id="GO:0009089">
    <property type="term" value="P:lysine biosynthetic process via diaminopimelate"/>
    <property type="evidence" value="ECO:0007669"/>
    <property type="project" value="UniProtKB-UniRule"/>
</dbReference>
<feature type="active site" description="Proton donor" evidence="13">
    <location>
        <position position="166"/>
    </location>
</feature>
<evidence type="ECO:0000256" key="6">
    <source>
        <dbReference type="ARBA" id="ARBA00023002"/>
    </source>
</evidence>
<feature type="binding site" evidence="13">
    <location>
        <begin position="105"/>
        <end position="107"/>
    </location>
    <ligand>
        <name>NAD(+)</name>
        <dbReference type="ChEBI" id="CHEBI:57540"/>
    </ligand>
</feature>
<dbReference type="OrthoDB" id="9790352at2"/>
<dbReference type="PANTHER" id="PTHR20836:SF0">
    <property type="entry name" value="4-HYDROXY-TETRAHYDRODIPICOLINATE REDUCTASE 1, CHLOROPLASTIC-RELATED"/>
    <property type="match status" value="1"/>
</dbReference>
<dbReference type="GO" id="GO:0008839">
    <property type="term" value="F:4-hydroxy-tetrahydrodipicolinate reductase"/>
    <property type="evidence" value="ECO:0007669"/>
    <property type="project" value="UniProtKB-UniRule"/>
</dbReference>
<dbReference type="GO" id="GO:0051287">
    <property type="term" value="F:NAD binding"/>
    <property type="evidence" value="ECO:0007669"/>
    <property type="project" value="UniProtKB-UniRule"/>
</dbReference>
<dbReference type="Gene3D" id="3.40.50.720">
    <property type="entry name" value="NAD(P)-binding Rossmann-like Domain"/>
    <property type="match status" value="1"/>
</dbReference>
<dbReference type="InterPro" id="IPR036291">
    <property type="entry name" value="NAD(P)-bd_dom_sf"/>
</dbReference>
<feature type="active site" description="Proton donor/acceptor" evidence="13">
    <location>
        <position position="162"/>
    </location>
</feature>
<evidence type="ECO:0000313" key="17">
    <source>
        <dbReference type="Proteomes" id="UP000294349"/>
    </source>
</evidence>
<dbReference type="PANTHER" id="PTHR20836">
    <property type="entry name" value="DIHYDRODIPICOLINATE REDUCTASE"/>
    <property type="match status" value="1"/>
</dbReference>
<dbReference type="NCBIfam" id="TIGR00036">
    <property type="entry name" value="dapB"/>
    <property type="match status" value="1"/>
</dbReference>
<evidence type="ECO:0000256" key="12">
    <source>
        <dbReference type="ARBA" id="ARBA00049396"/>
    </source>
</evidence>
<comment type="similarity">
    <text evidence="1 13">Belongs to the DapB family.</text>
</comment>
<dbReference type="PROSITE" id="PS01298">
    <property type="entry name" value="DAPB"/>
    <property type="match status" value="1"/>
</dbReference>
<keyword evidence="5 13" id="KW-0220">Diaminopimelate biosynthesis</keyword>
<feature type="binding site" evidence="13">
    <location>
        <position position="163"/>
    </location>
    <ligand>
        <name>(S)-2,3,4,5-tetrahydrodipicolinate</name>
        <dbReference type="ChEBI" id="CHEBI:16845"/>
    </ligand>
</feature>